<proteinExistence type="predicted"/>
<evidence type="ECO:0000313" key="1">
    <source>
        <dbReference type="EMBL" id="KAH7847930.1"/>
    </source>
</evidence>
<gene>
    <name evidence="1" type="ORF">Vadar_031750</name>
</gene>
<accession>A0ACB7Y4S3</accession>
<keyword evidence="2" id="KW-1185">Reference proteome</keyword>
<comment type="caution">
    <text evidence="1">The sequence shown here is derived from an EMBL/GenBank/DDBJ whole genome shotgun (WGS) entry which is preliminary data.</text>
</comment>
<name>A0ACB7Y4S3_9ERIC</name>
<sequence length="471" mass="53684">MAFEESNSCKPEKFNGQNFRCWQQQMKFWLTTLGLYSVIHKALVSRGKEKSGTSKAIEIVESGKDSTSSKKTSDDDDFDEKDYLCHGRILSALSTNIYNIFCTTKTSIELWEALDFKYGSEDAGLKRYYAEKFLDFKMVDEKSVMDQVHEFQNILYDLKRKGMELSDTFLVASLIKKLPPKWTEFGRDLKQKPDDFTLDDLIVSLNIEEKHRERVVETPVSDFRAKALTVESLHKPKRQNYKKTNFAKKFGSHNYNNKPKGKNIFKGKLVPCWVCGLSNYKAVDCYYRKGQPPKARGPYVAPKPQANVVTVGASSSFPANRNQAQELLFALCVVLVCVQCPSDAQRNDEAFRIWGSRTKKIDRLVDRIDMRREHALHEFDTQSPYTDSKYAATELIAKSSFNFPPPLDYNNPSTGNLKGRLGSKMQNHLSNNTFSVVGLEPTAKLLAIVISSTNQGKRKTIRLYEQKLATS</sequence>
<protein>
    <submittedName>
        <fullName evidence="1">Uncharacterized protein</fullName>
    </submittedName>
</protein>
<reference evidence="1 2" key="1">
    <citation type="journal article" date="2021" name="Hortic Res">
        <title>High-quality reference genome and annotation aids understanding of berry development for evergreen blueberry (Vaccinium darrowii).</title>
        <authorList>
            <person name="Yu J."/>
            <person name="Hulse-Kemp A.M."/>
            <person name="Babiker E."/>
            <person name="Staton M."/>
        </authorList>
    </citation>
    <scope>NUCLEOTIDE SEQUENCE [LARGE SCALE GENOMIC DNA]</scope>
    <source>
        <strain evidence="2">cv. NJ 8807/NJ 8810</strain>
        <tissue evidence="1">Young leaf</tissue>
    </source>
</reference>
<organism evidence="1 2">
    <name type="scientific">Vaccinium darrowii</name>
    <dbReference type="NCBI Taxonomy" id="229202"/>
    <lineage>
        <taxon>Eukaryota</taxon>
        <taxon>Viridiplantae</taxon>
        <taxon>Streptophyta</taxon>
        <taxon>Embryophyta</taxon>
        <taxon>Tracheophyta</taxon>
        <taxon>Spermatophyta</taxon>
        <taxon>Magnoliopsida</taxon>
        <taxon>eudicotyledons</taxon>
        <taxon>Gunneridae</taxon>
        <taxon>Pentapetalae</taxon>
        <taxon>asterids</taxon>
        <taxon>Ericales</taxon>
        <taxon>Ericaceae</taxon>
        <taxon>Vaccinioideae</taxon>
        <taxon>Vaccinieae</taxon>
        <taxon>Vaccinium</taxon>
    </lineage>
</organism>
<dbReference type="Proteomes" id="UP000828048">
    <property type="component" value="Chromosome 5"/>
</dbReference>
<evidence type="ECO:0000313" key="2">
    <source>
        <dbReference type="Proteomes" id="UP000828048"/>
    </source>
</evidence>
<dbReference type="EMBL" id="CM037155">
    <property type="protein sequence ID" value="KAH7847930.1"/>
    <property type="molecule type" value="Genomic_DNA"/>
</dbReference>